<dbReference type="EMBL" id="JBFXLT010000004">
    <property type="protein sequence ID" value="KAL2821645.1"/>
    <property type="molecule type" value="Genomic_DNA"/>
</dbReference>
<comment type="subcellular location">
    <subcellularLocation>
        <location evidence="1">Membrane</location>
        <topology evidence="1">Multi-pass membrane protein</topology>
    </subcellularLocation>
</comment>
<keyword evidence="4 5" id="KW-0472">Membrane</keyword>
<organism evidence="6 7">
    <name type="scientific">Aspergillus granulosus</name>
    <dbReference type="NCBI Taxonomy" id="176169"/>
    <lineage>
        <taxon>Eukaryota</taxon>
        <taxon>Fungi</taxon>
        <taxon>Dikarya</taxon>
        <taxon>Ascomycota</taxon>
        <taxon>Pezizomycotina</taxon>
        <taxon>Eurotiomycetes</taxon>
        <taxon>Eurotiomycetidae</taxon>
        <taxon>Eurotiales</taxon>
        <taxon>Aspergillaceae</taxon>
        <taxon>Aspergillus</taxon>
        <taxon>Aspergillus subgen. Nidulantes</taxon>
    </lineage>
</organism>
<dbReference type="Gene3D" id="1.20.58.340">
    <property type="entry name" value="Magnesium transport protein CorA, transmembrane region"/>
    <property type="match status" value="1"/>
</dbReference>
<reference evidence="6 7" key="1">
    <citation type="submission" date="2024-07" db="EMBL/GenBank/DDBJ databases">
        <title>Section-level genome sequencing and comparative genomics of Aspergillus sections Usti and Cavernicolus.</title>
        <authorList>
            <consortium name="Lawrence Berkeley National Laboratory"/>
            <person name="Nybo J.L."/>
            <person name="Vesth T.C."/>
            <person name="Theobald S."/>
            <person name="Frisvad J.C."/>
            <person name="Larsen T.O."/>
            <person name="Kjaerboelling I."/>
            <person name="Rothschild-Mancinelli K."/>
            <person name="Lyhne E.K."/>
            <person name="Kogle M.E."/>
            <person name="Barry K."/>
            <person name="Clum A."/>
            <person name="Na H."/>
            <person name="Ledsgaard L."/>
            <person name="Lin J."/>
            <person name="Lipzen A."/>
            <person name="Kuo A."/>
            <person name="Riley R."/>
            <person name="Mondo S."/>
            <person name="Labutti K."/>
            <person name="Haridas S."/>
            <person name="Pangalinan J."/>
            <person name="Salamov A.A."/>
            <person name="Simmons B.A."/>
            <person name="Magnuson J.K."/>
            <person name="Chen J."/>
            <person name="Drula E."/>
            <person name="Henrissat B."/>
            <person name="Wiebenga A."/>
            <person name="Lubbers R.J."/>
            <person name="Gomes A.C."/>
            <person name="Makela M.R."/>
            <person name="Stajich J."/>
            <person name="Grigoriev I.V."/>
            <person name="Mortensen U.H."/>
            <person name="De Vries R.P."/>
            <person name="Baker S.E."/>
            <person name="Andersen M.R."/>
        </authorList>
    </citation>
    <scope>NUCLEOTIDE SEQUENCE [LARGE SCALE GENOMIC DNA]</scope>
    <source>
        <strain evidence="6 7">CBS 588.65</strain>
    </source>
</reference>
<dbReference type="SUPFAM" id="SSF144083">
    <property type="entry name" value="Magnesium transport protein CorA, transmembrane region"/>
    <property type="match status" value="1"/>
</dbReference>
<evidence type="ECO:0000256" key="3">
    <source>
        <dbReference type="ARBA" id="ARBA00022989"/>
    </source>
</evidence>
<keyword evidence="2 5" id="KW-0812">Transmembrane</keyword>
<evidence type="ECO:0000313" key="7">
    <source>
        <dbReference type="Proteomes" id="UP001610334"/>
    </source>
</evidence>
<gene>
    <name evidence="6" type="ORF">BJX63DRAFT_223325</name>
</gene>
<keyword evidence="3 5" id="KW-1133">Transmembrane helix</keyword>
<feature type="transmembrane region" description="Helical" evidence="5">
    <location>
        <begin position="295"/>
        <end position="318"/>
    </location>
</feature>
<sequence length="375" mass="42464">MPKPQTRIISICCKSSLDPLGITQAAMQQLIDTYDIDDSFFDHVLCFGRKPRNSDAGHGGMVVKERNDGSFDMHYRFTYTESNKIRGTLKFKSRQVCVFHRHSSDEIGNLWIFLHSRPDSELASNLERTLRGPVPDWFSLHLLVLKTYVKNWRSCLHSVGEDIEKAAEIALTMDLSNAVNIMTENDSLALLLQPQYLGIKLTPLSMQLDVTLIAVRKLADINTLFVSKGLSTLTQSRRLANLTVYYTSCLEGNLKSVEALERKVQGISNLLATTLTLNNQTRMLHLTDVSVEDNVNVFVVTLVTLVYLPASFVSTFLGMNLFDFDGSDHKGFTISKKFWVFLVAALPLTCLTMGFWYFLTKQRQRKRKSVKSESD</sequence>
<evidence type="ECO:0000256" key="2">
    <source>
        <dbReference type="ARBA" id="ARBA00022692"/>
    </source>
</evidence>
<evidence type="ECO:0000256" key="5">
    <source>
        <dbReference type="SAM" id="Phobius"/>
    </source>
</evidence>
<keyword evidence="7" id="KW-1185">Reference proteome</keyword>
<dbReference type="Proteomes" id="UP001610334">
    <property type="component" value="Unassembled WGS sequence"/>
</dbReference>
<comment type="caution">
    <text evidence="6">The sequence shown here is derived from an EMBL/GenBank/DDBJ whole genome shotgun (WGS) entry which is preliminary data.</text>
</comment>
<name>A0ABR4I1L8_9EURO</name>
<protein>
    <submittedName>
        <fullName evidence="6">Uncharacterized protein</fullName>
    </submittedName>
</protein>
<feature type="transmembrane region" description="Helical" evidence="5">
    <location>
        <begin position="338"/>
        <end position="359"/>
    </location>
</feature>
<dbReference type="InterPro" id="IPR045863">
    <property type="entry name" value="CorA_TM1_TM2"/>
</dbReference>
<accession>A0ABR4I1L8</accession>
<evidence type="ECO:0000256" key="1">
    <source>
        <dbReference type="ARBA" id="ARBA00004141"/>
    </source>
</evidence>
<evidence type="ECO:0000256" key="4">
    <source>
        <dbReference type="ARBA" id="ARBA00023136"/>
    </source>
</evidence>
<proteinExistence type="predicted"/>
<evidence type="ECO:0000313" key="6">
    <source>
        <dbReference type="EMBL" id="KAL2821645.1"/>
    </source>
</evidence>